<name>A0ABV5YQE0_9ACTN</name>
<dbReference type="Proteomes" id="UP001589627">
    <property type="component" value="Unassembled WGS sequence"/>
</dbReference>
<protein>
    <submittedName>
        <fullName evidence="6">UbiA prenyltransferase family protein</fullName>
    </submittedName>
</protein>
<reference evidence="6 7" key="1">
    <citation type="submission" date="2024-09" db="EMBL/GenBank/DDBJ databases">
        <authorList>
            <person name="Sun Q."/>
            <person name="Mori K."/>
        </authorList>
    </citation>
    <scope>NUCLEOTIDE SEQUENCE [LARGE SCALE GENOMIC DNA]</scope>
    <source>
        <strain evidence="6 7">TBRC 0563</strain>
    </source>
</reference>
<evidence type="ECO:0000256" key="5">
    <source>
        <dbReference type="SAM" id="Phobius"/>
    </source>
</evidence>
<dbReference type="Gene3D" id="1.10.357.140">
    <property type="entry name" value="UbiA prenyltransferase"/>
    <property type="match status" value="1"/>
</dbReference>
<comment type="caution">
    <text evidence="6">The sequence shown here is derived from an EMBL/GenBank/DDBJ whole genome shotgun (WGS) entry which is preliminary data.</text>
</comment>
<proteinExistence type="predicted"/>
<dbReference type="RefSeq" id="WP_378210097.1">
    <property type="nucleotide sequence ID" value="NZ_JBHLZP010000362.1"/>
</dbReference>
<dbReference type="CDD" id="cd13963">
    <property type="entry name" value="PT_UbiA_2"/>
    <property type="match status" value="1"/>
</dbReference>
<keyword evidence="7" id="KW-1185">Reference proteome</keyword>
<comment type="subcellular location">
    <subcellularLocation>
        <location evidence="1">Membrane</location>
        <topology evidence="1">Multi-pass membrane protein</topology>
    </subcellularLocation>
</comment>
<keyword evidence="2 5" id="KW-0812">Transmembrane</keyword>
<accession>A0ABV5YQE0</accession>
<dbReference type="EMBL" id="JBHLZP010000362">
    <property type="protein sequence ID" value="MFB9837284.1"/>
    <property type="molecule type" value="Genomic_DNA"/>
</dbReference>
<evidence type="ECO:0000313" key="6">
    <source>
        <dbReference type="EMBL" id="MFB9837284.1"/>
    </source>
</evidence>
<evidence type="ECO:0000313" key="7">
    <source>
        <dbReference type="Proteomes" id="UP001589627"/>
    </source>
</evidence>
<feature type="transmembrane region" description="Helical" evidence="5">
    <location>
        <begin position="195"/>
        <end position="215"/>
    </location>
</feature>
<dbReference type="InterPro" id="IPR000537">
    <property type="entry name" value="UbiA_prenyltransferase"/>
</dbReference>
<dbReference type="Pfam" id="PF01040">
    <property type="entry name" value="UbiA"/>
    <property type="match status" value="1"/>
</dbReference>
<dbReference type="InterPro" id="IPR044878">
    <property type="entry name" value="UbiA_sf"/>
</dbReference>
<keyword evidence="4 5" id="KW-0472">Membrane</keyword>
<evidence type="ECO:0000256" key="4">
    <source>
        <dbReference type="ARBA" id="ARBA00023136"/>
    </source>
</evidence>
<organism evidence="6 7">
    <name type="scientific">Actinoallomurus acaciae</name>
    <dbReference type="NCBI Taxonomy" id="502577"/>
    <lineage>
        <taxon>Bacteria</taxon>
        <taxon>Bacillati</taxon>
        <taxon>Actinomycetota</taxon>
        <taxon>Actinomycetes</taxon>
        <taxon>Streptosporangiales</taxon>
        <taxon>Thermomonosporaceae</taxon>
        <taxon>Actinoallomurus</taxon>
    </lineage>
</organism>
<sequence>MRPRQWVKNALVFVAPLALAPDRLAHRPIPIVAAFAAFTAASSVVYILNDWLDRERDLLHPEKRNRPLASGAVGPVGAVLLAALCAVLLGAALILLPLDARLLVGAYLALNLAYCLGLKHQPLVDISIVAVGFVLRVAAGSVAAGVPPDADLMICVYFSCLLLSLGKRRHELSAHLEATDAHDHRPSLRQYSVGLLDSLMVVALAATVVGYFLFVRSDMTFGHPMIAMLTLPFAVFAGARYLQLVVIHDTGGEPGRDLARDRATQVNAVLWLGLLIVGLSV</sequence>
<feature type="transmembrane region" description="Helical" evidence="5">
    <location>
        <begin position="35"/>
        <end position="52"/>
    </location>
</feature>
<evidence type="ECO:0000256" key="3">
    <source>
        <dbReference type="ARBA" id="ARBA00022989"/>
    </source>
</evidence>
<keyword evidence="3 5" id="KW-1133">Transmembrane helix</keyword>
<evidence type="ECO:0000256" key="1">
    <source>
        <dbReference type="ARBA" id="ARBA00004141"/>
    </source>
</evidence>
<gene>
    <name evidence="6" type="ORF">ACFFNX_34435</name>
</gene>
<feature type="transmembrane region" description="Helical" evidence="5">
    <location>
        <begin position="221"/>
        <end position="242"/>
    </location>
</feature>
<evidence type="ECO:0000256" key="2">
    <source>
        <dbReference type="ARBA" id="ARBA00022692"/>
    </source>
</evidence>
<feature type="transmembrane region" description="Helical" evidence="5">
    <location>
        <begin position="72"/>
        <end position="94"/>
    </location>
</feature>